<name>A0ABD4SIM6_LACDL</name>
<evidence type="ECO:0000313" key="3">
    <source>
        <dbReference type="Proteomes" id="UP001200334"/>
    </source>
</evidence>
<dbReference type="RefSeq" id="WP_035172795.1">
    <property type="nucleotide sequence ID" value="NZ_JAJNUB010000121.1"/>
</dbReference>
<evidence type="ECO:0000313" key="2">
    <source>
        <dbReference type="EMBL" id="MCD5564393.1"/>
    </source>
</evidence>
<dbReference type="AlphaFoldDB" id="A0ABD4SIM6"/>
<reference evidence="2 3" key="1">
    <citation type="submission" date="2021-12" db="EMBL/GenBank/DDBJ databases">
        <title>Antimicrobial susceptibility of Lactobacillus delbrueckii subsp. lactis obtained from milk products and other habitats.</title>
        <authorList>
            <person name="Shani N."/>
        </authorList>
    </citation>
    <scope>NUCLEOTIDE SEQUENCE [LARGE SCALE GENOMIC DNA]</scope>
    <source>
        <strain evidence="2 3">FAM 21755</strain>
    </source>
</reference>
<dbReference type="Proteomes" id="UP001200334">
    <property type="component" value="Unassembled WGS sequence"/>
</dbReference>
<feature type="coiled-coil region" evidence="1">
    <location>
        <begin position="270"/>
        <end position="329"/>
    </location>
</feature>
<protein>
    <submittedName>
        <fullName evidence="2">Uncharacterized protein</fullName>
    </submittedName>
</protein>
<organism evidence="2 3">
    <name type="scientific">Lactobacillus delbrueckii subsp. lactis</name>
    <dbReference type="NCBI Taxonomy" id="29397"/>
    <lineage>
        <taxon>Bacteria</taxon>
        <taxon>Bacillati</taxon>
        <taxon>Bacillota</taxon>
        <taxon>Bacilli</taxon>
        <taxon>Lactobacillales</taxon>
        <taxon>Lactobacillaceae</taxon>
        <taxon>Lactobacillus</taxon>
    </lineage>
</organism>
<evidence type="ECO:0000256" key="1">
    <source>
        <dbReference type="SAM" id="Coils"/>
    </source>
</evidence>
<keyword evidence="1" id="KW-0175">Coiled coil</keyword>
<dbReference type="EMBL" id="JAJNUY010000079">
    <property type="protein sequence ID" value="MCD5564393.1"/>
    <property type="molecule type" value="Genomic_DNA"/>
</dbReference>
<comment type="caution">
    <text evidence="2">The sequence shown here is derived from an EMBL/GenBank/DDBJ whole genome shotgun (WGS) entry which is preliminary data.</text>
</comment>
<proteinExistence type="predicted"/>
<accession>A0ABD4SIM6</accession>
<sequence length="465" mass="53911">MLLYSTMLDVNDTLTKEKFIQLVIKWNQESQYEENVIPGLVRDGQMNVRYGDDQHWLEIEEYRNGNTVAIRYQKVEENDRIWSSDYVMNFAAGKMHIQLDRSFTGDANDLDQEFSTQHFLTFLIEEGHMQADGDLPVAREPIYIDKNNSKLLAKVIKGESFYQLPVVYVSKNKRGQYPVDVNLLASKLKGVAHVLVQESPNYDEASKELNEHYGALGVYYPNKAVQPKCFWYKDTAAQRKNMLESVIYAVMTYCNSQQVDGAYTWDGVLNAISRDRLESQREEREQAETEKEQVYSEFDDELKTLQERIDSLTQENEALRAENAGLHSKFGEMDKRPVLVMGDEEDLYPGEIKELVLSVLADDLDRGVTKPSRRSEVFSDLIEKNDYQGVYRKKKAEIQRILNNYTIMDAKTRKALQDFGFRIEEDGKHYRLTYFGDDRYNTTVAKTPSDARAGKNIAHYIVREF</sequence>
<gene>
    <name evidence="2" type="ORF">LOB85_10015</name>
</gene>